<evidence type="ECO:0000313" key="3">
    <source>
        <dbReference type="EMBL" id="MDY3562935.1"/>
    </source>
</evidence>
<evidence type="ECO:0000313" key="4">
    <source>
        <dbReference type="Proteomes" id="UP001272242"/>
    </source>
</evidence>
<gene>
    <name evidence="3" type="ORF">R5W23_004416</name>
</gene>
<feature type="compositionally biased region" description="Basic and acidic residues" evidence="1">
    <location>
        <begin position="73"/>
        <end position="105"/>
    </location>
</feature>
<evidence type="ECO:0008006" key="5">
    <source>
        <dbReference type="Google" id="ProtNLM"/>
    </source>
</evidence>
<dbReference type="Proteomes" id="UP001272242">
    <property type="component" value="Unassembled WGS sequence"/>
</dbReference>
<feature type="transmembrane region" description="Helical" evidence="2">
    <location>
        <begin position="125"/>
        <end position="149"/>
    </location>
</feature>
<keyword evidence="4" id="KW-1185">Reference proteome</keyword>
<dbReference type="RefSeq" id="WP_320689201.1">
    <property type="nucleotide sequence ID" value="NZ_JAXBLV010000225.1"/>
</dbReference>
<name>A0ABU5F886_9BACT</name>
<comment type="caution">
    <text evidence="3">The sequence shown here is derived from an EMBL/GenBank/DDBJ whole genome shotgun (WGS) entry which is preliminary data.</text>
</comment>
<evidence type="ECO:0000256" key="1">
    <source>
        <dbReference type="SAM" id="MobiDB-lite"/>
    </source>
</evidence>
<organism evidence="3 4">
    <name type="scientific">Gemmata algarum</name>
    <dbReference type="NCBI Taxonomy" id="2975278"/>
    <lineage>
        <taxon>Bacteria</taxon>
        <taxon>Pseudomonadati</taxon>
        <taxon>Planctomycetota</taxon>
        <taxon>Planctomycetia</taxon>
        <taxon>Gemmatales</taxon>
        <taxon>Gemmataceae</taxon>
        <taxon>Gemmata</taxon>
    </lineage>
</organism>
<protein>
    <recommendedName>
        <fullName evidence="5">Zinc finger/thioredoxin putative domain-containing protein</fullName>
    </recommendedName>
</protein>
<dbReference type="EMBL" id="JAXBLV010000225">
    <property type="protein sequence ID" value="MDY3562935.1"/>
    <property type="molecule type" value="Genomic_DNA"/>
</dbReference>
<keyword evidence="2" id="KW-0812">Transmembrane</keyword>
<reference evidence="4" key="1">
    <citation type="journal article" date="2023" name="Mar. Drugs">
        <title>Gemmata algarum, a Novel Planctomycete Isolated from an Algal Mat, Displays Antimicrobial Activity.</title>
        <authorList>
            <person name="Kumar G."/>
            <person name="Kallscheuer N."/>
            <person name="Kashif M."/>
            <person name="Ahamad S."/>
            <person name="Jagadeeshwari U."/>
            <person name="Pannikurungottu S."/>
            <person name="Haufschild T."/>
            <person name="Kabuu M."/>
            <person name="Sasikala C."/>
            <person name="Jogler C."/>
            <person name="Ramana C."/>
        </authorList>
    </citation>
    <scope>NUCLEOTIDE SEQUENCE [LARGE SCALE GENOMIC DNA]</scope>
    <source>
        <strain evidence="4">JC673</strain>
    </source>
</reference>
<keyword evidence="2" id="KW-1133">Transmembrane helix</keyword>
<sequence>MPIDFVCPNCFRPYSAPEQVAGRAMTCSDCGHPTVIPKSQPLALASPSPAPAAEQKRHRASDRRARPLPPERPAPKPREVQPLDEGRHERPSPRRPKAEPSRDDEGLSTALLIRRRKRANGQAKAMMILKLMLFLACLVGIFAGLRAAIERIQAVQQQQHFKSLPATR</sequence>
<feature type="compositionally biased region" description="Low complexity" evidence="1">
    <location>
        <begin position="41"/>
        <end position="53"/>
    </location>
</feature>
<proteinExistence type="predicted"/>
<keyword evidence="2" id="KW-0472">Membrane</keyword>
<feature type="region of interest" description="Disordered" evidence="1">
    <location>
        <begin position="36"/>
        <end position="109"/>
    </location>
</feature>
<accession>A0ABU5F886</accession>
<evidence type="ECO:0000256" key="2">
    <source>
        <dbReference type="SAM" id="Phobius"/>
    </source>
</evidence>